<protein>
    <submittedName>
        <fullName evidence="1">Uncharacterized protein</fullName>
    </submittedName>
</protein>
<organism evidence="1 2">
    <name type="scientific">Rhodococcus oxybenzonivorans</name>
    <dbReference type="NCBI Taxonomy" id="1990687"/>
    <lineage>
        <taxon>Bacteria</taxon>
        <taxon>Bacillati</taxon>
        <taxon>Actinomycetota</taxon>
        <taxon>Actinomycetes</taxon>
        <taxon>Mycobacteriales</taxon>
        <taxon>Nocardiaceae</taxon>
        <taxon>Rhodococcus</taxon>
    </lineage>
</organism>
<comment type="caution">
    <text evidence="1">The sequence shown here is derived from an EMBL/GenBank/DDBJ whole genome shotgun (WGS) entry which is preliminary data.</text>
</comment>
<dbReference type="EMBL" id="JAWLUP010000009">
    <property type="protein sequence ID" value="MDV7264300.1"/>
    <property type="molecule type" value="Genomic_DNA"/>
</dbReference>
<sequence>MAVRPGCGGSNTSAGAVHICSRRIWARTYAISWTISRKLIVNLPP</sequence>
<evidence type="ECO:0000313" key="2">
    <source>
        <dbReference type="Proteomes" id="UP001185863"/>
    </source>
</evidence>
<reference evidence="1" key="1">
    <citation type="submission" date="2023-10" db="EMBL/GenBank/DDBJ databases">
        <title>Development of a sustainable strategy for remediation of hydrocarbon-contaminated territories based on the waste exchange concept.</title>
        <authorList>
            <person name="Krivoruchko A."/>
        </authorList>
    </citation>
    <scope>NUCLEOTIDE SEQUENCE</scope>
    <source>
        <strain evidence="1">IEGM 68</strain>
    </source>
</reference>
<proteinExistence type="predicted"/>
<evidence type="ECO:0000313" key="1">
    <source>
        <dbReference type="EMBL" id="MDV7264300.1"/>
    </source>
</evidence>
<name>A0AAE4UWK1_9NOCA</name>
<accession>A0AAE4UWK1</accession>
<dbReference type="Proteomes" id="UP001185863">
    <property type="component" value="Unassembled WGS sequence"/>
</dbReference>
<gene>
    <name evidence="1" type="ORF">R4315_07050</name>
</gene>
<dbReference type="AlphaFoldDB" id="A0AAE4UWK1"/>
<dbReference type="RefSeq" id="WP_317745870.1">
    <property type="nucleotide sequence ID" value="NZ_JAWLUQ010000005.1"/>
</dbReference>